<accession>A0A1Y4LX31</accession>
<keyword evidence="1" id="KW-0732">Signal</keyword>
<dbReference type="AlphaFoldDB" id="A0A1Y4LX31"/>
<evidence type="ECO:0000313" key="3">
    <source>
        <dbReference type="Proteomes" id="UP000195447"/>
    </source>
</evidence>
<proteinExistence type="predicted"/>
<feature type="chain" id="PRO_5012395928" evidence="1">
    <location>
        <begin position="27"/>
        <end position="130"/>
    </location>
</feature>
<keyword evidence="3" id="KW-1185">Reference proteome</keyword>
<evidence type="ECO:0000256" key="1">
    <source>
        <dbReference type="SAM" id="SignalP"/>
    </source>
</evidence>
<comment type="caution">
    <text evidence="2">The sequence shown here is derived from an EMBL/GenBank/DDBJ whole genome shotgun (WGS) entry which is preliminary data.</text>
</comment>
<dbReference type="Proteomes" id="UP000195447">
    <property type="component" value="Unassembled WGS sequence"/>
</dbReference>
<dbReference type="EMBL" id="NFKM01000006">
    <property type="protein sequence ID" value="OUP61158.1"/>
    <property type="molecule type" value="Genomic_DNA"/>
</dbReference>
<gene>
    <name evidence="2" type="ORF">B5F14_04415</name>
</gene>
<feature type="signal peptide" evidence="1">
    <location>
        <begin position="1"/>
        <end position="26"/>
    </location>
</feature>
<reference evidence="3" key="1">
    <citation type="submission" date="2017-04" db="EMBL/GenBank/DDBJ databases">
        <title>Function of individual gut microbiota members based on whole genome sequencing of pure cultures obtained from chicken caecum.</title>
        <authorList>
            <person name="Medvecky M."/>
            <person name="Cejkova D."/>
            <person name="Polansky O."/>
            <person name="Karasova D."/>
            <person name="Kubasova T."/>
            <person name="Cizek A."/>
            <person name="Rychlik I."/>
        </authorList>
    </citation>
    <scope>NUCLEOTIDE SEQUENCE [LARGE SCALE GENOMIC DNA]</scope>
    <source>
        <strain evidence="3">An178</strain>
    </source>
</reference>
<dbReference type="RefSeq" id="WP_087158476.1">
    <property type="nucleotide sequence ID" value="NZ_CBCTZC010000002.1"/>
</dbReference>
<evidence type="ECO:0000313" key="2">
    <source>
        <dbReference type="EMBL" id="OUP61158.1"/>
    </source>
</evidence>
<organism evidence="2 3">
    <name type="scientific">Faecalitalea cylindroides</name>
    <dbReference type="NCBI Taxonomy" id="39483"/>
    <lineage>
        <taxon>Bacteria</taxon>
        <taxon>Bacillati</taxon>
        <taxon>Bacillota</taxon>
        <taxon>Erysipelotrichia</taxon>
        <taxon>Erysipelotrichales</taxon>
        <taxon>Erysipelotrichaceae</taxon>
        <taxon>Faecalitalea</taxon>
    </lineage>
</organism>
<sequence length="130" mass="14837">MRKRNLLYASIALICAVLLTNVNVDARENTDINQNSSNPINLETYIDDLFSEMDDEDIVFKVNNGGYLYSTKIDSNQLKDDFLRLNKGVKLKKMTVLEAKEDVKNDLIDDYLSGRIELTENSVIKDVNND</sequence>
<name>A0A1Y4LX31_9FIRM</name>
<protein>
    <submittedName>
        <fullName evidence="2">Uncharacterized protein</fullName>
    </submittedName>
</protein>